<organism evidence="1 2">
    <name type="scientific">Williamsia marianensis</name>
    <dbReference type="NCBI Taxonomy" id="85044"/>
    <lineage>
        <taxon>Bacteria</taxon>
        <taxon>Bacillati</taxon>
        <taxon>Actinomycetota</taxon>
        <taxon>Actinomycetes</taxon>
        <taxon>Mycobacteriales</taxon>
        <taxon>Nocardiaceae</taxon>
        <taxon>Williamsia</taxon>
    </lineage>
</organism>
<evidence type="ECO:0000313" key="1">
    <source>
        <dbReference type="EMBL" id="PHV66140.1"/>
    </source>
</evidence>
<proteinExistence type="predicted"/>
<protein>
    <submittedName>
        <fullName evidence="1">Uncharacterized protein</fullName>
    </submittedName>
</protein>
<evidence type="ECO:0000313" key="2">
    <source>
        <dbReference type="Proteomes" id="UP000225108"/>
    </source>
</evidence>
<comment type="caution">
    <text evidence="1">The sequence shown here is derived from an EMBL/GenBank/DDBJ whole genome shotgun (WGS) entry which is preliminary data.</text>
</comment>
<accession>A0A2G3PK30</accession>
<dbReference type="Proteomes" id="UP000225108">
    <property type="component" value="Unassembled WGS sequence"/>
</dbReference>
<name>A0A2G3PK30_WILMA</name>
<sequence>MSYPLLMSTRYRVRSSAFREFLRPWSFAPDFVQGRIPTASADDMFRWAEFADVLLALIDHDGEQFASRDELEKALFGGFGGGMGIPGQLRELVFKDFVMIEHH</sequence>
<dbReference type="EMBL" id="PEBD01000010">
    <property type="protein sequence ID" value="PHV66140.1"/>
    <property type="molecule type" value="Genomic_DNA"/>
</dbReference>
<dbReference type="AlphaFoldDB" id="A0A2G3PK30"/>
<gene>
    <name evidence="1" type="ORF">CSW57_21210</name>
</gene>
<reference evidence="1 2" key="1">
    <citation type="submission" date="2017-10" db="EMBL/GenBank/DDBJ databases">
        <title>The draft genome sequence of Williamsia sp. BULT 1.1 isolated from the semi-arid grassland soils from South Africa.</title>
        <authorList>
            <person name="Kabwe M.H."/>
            <person name="Govender N."/>
            <person name="Mutseka Lunga P."/>
            <person name="Vikram S."/>
            <person name="Makhalanyane T.P."/>
        </authorList>
    </citation>
    <scope>NUCLEOTIDE SEQUENCE [LARGE SCALE GENOMIC DNA]</scope>
    <source>
        <strain evidence="1 2">BULT 1.1</strain>
    </source>
</reference>